<gene>
    <name evidence="2" type="ORF">AVDCRST_MAG12-210</name>
</gene>
<feature type="region of interest" description="Disordered" evidence="1">
    <location>
        <begin position="1"/>
        <end position="148"/>
    </location>
</feature>
<proteinExistence type="predicted"/>
<dbReference type="AlphaFoldDB" id="A0A6J4R5V2"/>
<name>A0A6J4R5V2_9ACTN</name>
<dbReference type="EMBL" id="CADCVK010000025">
    <property type="protein sequence ID" value="CAA9464945.1"/>
    <property type="molecule type" value="Genomic_DNA"/>
</dbReference>
<evidence type="ECO:0000256" key="1">
    <source>
        <dbReference type="SAM" id="MobiDB-lite"/>
    </source>
</evidence>
<sequence length="148" mass="16396">DAPDTRGGRSGQAGRLGLRAPQPRGRPPRQGRLRPARAADGPRRGPLRRPPRARGALPRGGSRGLLWDRGEAFPGAGRGRHEGLGGPSCRRARQDREGGRAGPIRQQGQAPVRRRAEERRPRLAAVRQRRGHRRPPERHLRQIPVRPV</sequence>
<feature type="non-terminal residue" evidence="2">
    <location>
        <position position="1"/>
    </location>
</feature>
<protein>
    <submittedName>
        <fullName evidence="2">Uncharacterized protein</fullName>
    </submittedName>
</protein>
<organism evidence="2">
    <name type="scientific">uncultured Rubrobacteraceae bacterium</name>
    <dbReference type="NCBI Taxonomy" id="349277"/>
    <lineage>
        <taxon>Bacteria</taxon>
        <taxon>Bacillati</taxon>
        <taxon>Actinomycetota</taxon>
        <taxon>Rubrobacteria</taxon>
        <taxon>Rubrobacterales</taxon>
        <taxon>Rubrobacteraceae</taxon>
        <taxon>environmental samples</taxon>
    </lineage>
</organism>
<feature type="compositionally biased region" description="Basic residues" evidence="1">
    <location>
        <begin position="26"/>
        <end position="35"/>
    </location>
</feature>
<feature type="non-terminal residue" evidence="2">
    <location>
        <position position="148"/>
    </location>
</feature>
<reference evidence="2" key="1">
    <citation type="submission" date="2020-02" db="EMBL/GenBank/DDBJ databases">
        <authorList>
            <person name="Meier V. D."/>
        </authorList>
    </citation>
    <scope>NUCLEOTIDE SEQUENCE</scope>
    <source>
        <strain evidence="2">AVDCRST_MAG12</strain>
    </source>
</reference>
<feature type="compositionally biased region" description="Basic residues" evidence="1">
    <location>
        <begin position="127"/>
        <end position="136"/>
    </location>
</feature>
<accession>A0A6J4R5V2</accession>
<evidence type="ECO:0000313" key="2">
    <source>
        <dbReference type="EMBL" id="CAA9464945.1"/>
    </source>
</evidence>